<feature type="compositionally biased region" description="Polar residues" evidence="1">
    <location>
        <begin position="262"/>
        <end position="274"/>
    </location>
</feature>
<feature type="region of interest" description="Disordered" evidence="1">
    <location>
        <begin position="262"/>
        <end position="288"/>
    </location>
</feature>
<dbReference type="Pfam" id="PF00373">
    <property type="entry name" value="FERM_M"/>
    <property type="match status" value="1"/>
</dbReference>
<dbReference type="InterPro" id="IPR019749">
    <property type="entry name" value="Band_41_domain"/>
</dbReference>
<dbReference type="CDD" id="cd14473">
    <property type="entry name" value="FERM_B-lobe"/>
    <property type="match status" value="1"/>
</dbReference>
<evidence type="ECO:0000313" key="3">
    <source>
        <dbReference type="EMBL" id="KGB38989.1"/>
    </source>
</evidence>
<evidence type="ECO:0000256" key="1">
    <source>
        <dbReference type="SAM" id="MobiDB-lite"/>
    </source>
</evidence>
<dbReference type="InterPro" id="IPR014352">
    <property type="entry name" value="FERM/acyl-CoA-bd_prot_sf"/>
</dbReference>
<dbReference type="GO" id="GO:0031032">
    <property type="term" value="P:actomyosin structure organization"/>
    <property type="evidence" value="ECO:0007669"/>
    <property type="project" value="TreeGrafter"/>
</dbReference>
<dbReference type="SUPFAM" id="SSF47031">
    <property type="entry name" value="Second domain of FERM"/>
    <property type="match status" value="1"/>
</dbReference>
<reference evidence="3" key="1">
    <citation type="journal article" date="2012" name="Nat. Genet.">
        <title>Whole-genome sequence of Schistosoma haematobium.</title>
        <authorList>
            <person name="Young N.D."/>
            <person name="Jex A.R."/>
            <person name="Li B."/>
            <person name="Liu S."/>
            <person name="Yang L."/>
            <person name="Xiong Z."/>
            <person name="Li Y."/>
            <person name="Cantacessi C."/>
            <person name="Hall R.S."/>
            <person name="Xu X."/>
            <person name="Chen F."/>
            <person name="Wu X."/>
            <person name="Zerlotini A."/>
            <person name="Oliveira G."/>
            <person name="Hofmann A."/>
            <person name="Zhang G."/>
            <person name="Fang X."/>
            <person name="Kang Y."/>
            <person name="Campbell B.E."/>
            <person name="Loukas A."/>
            <person name="Ranganathan S."/>
            <person name="Rollinson D."/>
            <person name="Rinaldi G."/>
            <person name="Brindley P.J."/>
            <person name="Yang H."/>
            <person name="Wang J."/>
            <person name="Wang J."/>
            <person name="Gasser R.B."/>
        </authorList>
    </citation>
    <scope>NUCLEOTIDE SEQUENCE [LARGE SCALE GENOMIC DNA]</scope>
</reference>
<feature type="region of interest" description="Disordered" evidence="1">
    <location>
        <begin position="1"/>
        <end position="36"/>
    </location>
</feature>
<dbReference type="InterPro" id="IPR000299">
    <property type="entry name" value="FERM_domain"/>
</dbReference>
<organism evidence="3">
    <name type="scientific">Schistosoma haematobium</name>
    <name type="common">Blood fluke</name>
    <dbReference type="NCBI Taxonomy" id="6185"/>
    <lineage>
        <taxon>Eukaryota</taxon>
        <taxon>Metazoa</taxon>
        <taxon>Spiralia</taxon>
        <taxon>Lophotrochozoa</taxon>
        <taxon>Platyhelminthes</taxon>
        <taxon>Trematoda</taxon>
        <taxon>Digenea</taxon>
        <taxon>Strigeidida</taxon>
        <taxon>Schistosomatoidea</taxon>
        <taxon>Schistosomatidae</taxon>
        <taxon>Schistosoma</taxon>
    </lineage>
</organism>
<dbReference type="PROSITE" id="PS50057">
    <property type="entry name" value="FERM_3"/>
    <property type="match status" value="1"/>
</dbReference>
<dbReference type="PANTHER" id="PTHR23280:SF32">
    <property type="entry name" value="FI22325P1"/>
    <property type="match status" value="1"/>
</dbReference>
<dbReference type="InterPro" id="IPR019748">
    <property type="entry name" value="FERM_central"/>
</dbReference>
<feature type="domain" description="FERM" evidence="2">
    <location>
        <begin position="1"/>
        <end position="338"/>
    </location>
</feature>
<feature type="compositionally biased region" description="Basic and acidic residues" evidence="1">
    <location>
        <begin position="8"/>
        <end position="26"/>
    </location>
</feature>
<dbReference type="AlphaFoldDB" id="A0A095A0H6"/>
<name>A0A095A0H6_SCHHA</name>
<dbReference type="STRING" id="6185.A0A095A0H6"/>
<dbReference type="SMART" id="SM00295">
    <property type="entry name" value="B41"/>
    <property type="match status" value="1"/>
</dbReference>
<dbReference type="EMBL" id="KL251112">
    <property type="protein sequence ID" value="KGB38989.1"/>
    <property type="molecule type" value="Genomic_DNA"/>
</dbReference>
<dbReference type="Gene3D" id="1.20.80.10">
    <property type="match status" value="1"/>
</dbReference>
<protein>
    <submittedName>
        <fullName evidence="3">FERM domain-containing protein 3</fullName>
    </submittedName>
</protein>
<evidence type="ECO:0000259" key="2">
    <source>
        <dbReference type="PROSITE" id="PS50057"/>
    </source>
</evidence>
<accession>A0A095A0H6</accession>
<proteinExistence type="predicted"/>
<sequence length="338" mass="38004">MKSRKNKNKESPKKRRTDDSENRASEKIPNSDTTTDDSIHCKVRLLDDTQTPMEFTIKQWLELDKSVYKQLKDCKSFVVNFRVKHYPPDPVNDLAQSISRYLVYLQIRRDLTQGRLLCPPSIVGKLGALVAQAEVGDAPSEHVETPNGNVNHCTPPLHDSRLDSVESTEFTNISNSNNCDQCIQGETLNYTACCDMLRKLKIIFNQTPEVEAQIMKEYQKLRGLNAVDAETELLRHASQLPTYGIDPVPATPMQKVYLPISTSTTENNSPQTEVKATDEKRNSVTLSSKPVNLPEGATFYLGITSTGVVTFVGRQRNAEYTCNQKIVTNILFQQNGHL</sequence>
<dbReference type="GO" id="GO:0005856">
    <property type="term" value="C:cytoskeleton"/>
    <property type="evidence" value="ECO:0007669"/>
    <property type="project" value="TreeGrafter"/>
</dbReference>
<dbReference type="PANTHER" id="PTHR23280">
    <property type="entry name" value="4.1 G PROTEIN"/>
    <property type="match status" value="1"/>
</dbReference>
<dbReference type="InterPro" id="IPR035963">
    <property type="entry name" value="FERM_2"/>
</dbReference>
<gene>
    <name evidence="3" type="ORF">MS3_07399</name>
</gene>